<organism evidence="2 3">
    <name type="scientific">Actinopolyspora righensis</name>
    <dbReference type="NCBI Taxonomy" id="995060"/>
    <lineage>
        <taxon>Bacteria</taxon>
        <taxon>Bacillati</taxon>
        <taxon>Actinomycetota</taxon>
        <taxon>Actinomycetes</taxon>
        <taxon>Actinopolysporales</taxon>
        <taxon>Actinopolysporaceae</taxon>
        <taxon>Actinopolyspora</taxon>
        <taxon>Actinopolyspora alba group</taxon>
    </lineage>
</organism>
<protein>
    <submittedName>
        <fullName evidence="2">Uncharacterized protein</fullName>
    </submittedName>
</protein>
<dbReference type="STRING" id="995060.SAMN04487904_106120"/>
<evidence type="ECO:0000313" key="3">
    <source>
        <dbReference type="Proteomes" id="UP000199165"/>
    </source>
</evidence>
<gene>
    <name evidence="2" type="ORF">SAMN04487904_106120</name>
</gene>
<dbReference type="AlphaFoldDB" id="A0A1I7A8F4"/>
<keyword evidence="3" id="KW-1185">Reference proteome</keyword>
<sequence>MTAASTLGPAVPHQPLGLLWLLGTALALAVGSALAPLRGGHGERHRLVAA</sequence>
<dbReference type="Proteomes" id="UP000199165">
    <property type="component" value="Unassembled WGS sequence"/>
</dbReference>
<evidence type="ECO:0000313" key="2">
    <source>
        <dbReference type="EMBL" id="SFT71186.1"/>
    </source>
</evidence>
<name>A0A1I7A8F4_9ACTN</name>
<accession>A0A1I7A8F4</accession>
<keyword evidence="1" id="KW-1133">Transmembrane helix</keyword>
<keyword evidence="1" id="KW-0812">Transmembrane</keyword>
<feature type="transmembrane region" description="Helical" evidence="1">
    <location>
        <begin position="17"/>
        <end position="37"/>
    </location>
</feature>
<keyword evidence="1" id="KW-0472">Membrane</keyword>
<reference evidence="3" key="1">
    <citation type="submission" date="2016-10" db="EMBL/GenBank/DDBJ databases">
        <authorList>
            <person name="Varghese N."/>
            <person name="Submissions S."/>
        </authorList>
    </citation>
    <scope>NUCLEOTIDE SEQUENCE [LARGE SCALE GENOMIC DNA]</scope>
    <source>
        <strain evidence="3">DSM 45501</strain>
    </source>
</reference>
<dbReference type="RefSeq" id="WP_175530081.1">
    <property type="nucleotide sequence ID" value="NZ_FPAT01000006.1"/>
</dbReference>
<evidence type="ECO:0000256" key="1">
    <source>
        <dbReference type="SAM" id="Phobius"/>
    </source>
</evidence>
<dbReference type="EMBL" id="FPAT01000006">
    <property type="protein sequence ID" value="SFT71186.1"/>
    <property type="molecule type" value="Genomic_DNA"/>
</dbReference>
<proteinExistence type="predicted"/>